<dbReference type="InterPro" id="IPR043129">
    <property type="entry name" value="ATPase_NBD"/>
</dbReference>
<dbReference type="Pfam" id="PF00480">
    <property type="entry name" value="ROK"/>
    <property type="match status" value="1"/>
</dbReference>
<dbReference type="Gene3D" id="3.30.420.40">
    <property type="match status" value="2"/>
</dbReference>
<reference evidence="2 3" key="1">
    <citation type="submission" date="2018-08" db="EMBL/GenBank/DDBJ databases">
        <title>A genome reference for cultivated species of the human gut microbiota.</title>
        <authorList>
            <person name="Zou Y."/>
            <person name="Xue W."/>
            <person name="Luo G."/>
        </authorList>
    </citation>
    <scope>NUCLEOTIDE SEQUENCE [LARGE SCALE GENOMIC DNA]</scope>
    <source>
        <strain evidence="2 3">AM33-3BH</strain>
    </source>
</reference>
<dbReference type="EMBL" id="QSIO01000005">
    <property type="protein sequence ID" value="RHC93524.1"/>
    <property type="molecule type" value="Genomic_DNA"/>
</dbReference>
<accession>A0A414CF21</accession>
<dbReference type="RefSeq" id="WP_118096304.1">
    <property type="nucleotide sequence ID" value="NZ_QSIO01000005.1"/>
</dbReference>
<comment type="similarity">
    <text evidence="1">Belongs to the ROK (NagC/XylR) family.</text>
</comment>
<comment type="caution">
    <text evidence="2">The sequence shown here is derived from an EMBL/GenBank/DDBJ whole genome shotgun (WGS) entry which is preliminary data.</text>
</comment>
<dbReference type="SUPFAM" id="SSF53067">
    <property type="entry name" value="Actin-like ATPase domain"/>
    <property type="match status" value="1"/>
</dbReference>
<dbReference type="InterPro" id="IPR000600">
    <property type="entry name" value="ROK"/>
</dbReference>
<evidence type="ECO:0000256" key="1">
    <source>
        <dbReference type="ARBA" id="ARBA00006479"/>
    </source>
</evidence>
<gene>
    <name evidence="2" type="ORF">DW820_10045</name>
</gene>
<proteinExistence type="inferred from homology"/>
<dbReference type="PANTHER" id="PTHR18964">
    <property type="entry name" value="ROK (REPRESSOR, ORF, KINASE) FAMILY"/>
    <property type="match status" value="1"/>
</dbReference>
<name>A0A414CF21_STRPA</name>
<evidence type="ECO:0000313" key="3">
    <source>
        <dbReference type="Proteomes" id="UP000285773"/>
    </source>
</evidence>
<protein>
    <submittedName>
        <fullName evidence="2">ROK family protein</fullName>
    </submittedName>
</protein>
<evidence type="ECO:0000313" key="2">
    <source>
        <dbReference type="EMBL" id="RHC93524.1"/>
    </source>
</evidence>
<dbReference type="PANTHER" id="PTHR18964:SF165">
    <property type="entry name" value="BETA-GLUCOSIDE KINASE"/>
    <property type="match status" value="1"/>
</dbReference>
<organism evidence="2 3">
    <name type="scientific">Streptococcus parasanguinis</name>
    <dbReference type="NCBI Taxonomy" id="1318"/>
    <lineage>
        <taxon>Bacteria</taxon>
        <taxon>Bacillati</taxon>
        <taxon>Bacillota</taxon>
        <taxon>Bacilli</taxon>
        <taxon>Lactobacillales</taxon>
        <taxon>Streptococcaceae</taxon>
        <taxon>Streptococcus</taxon>
    </lineage>
</organism>
<dbReference type="AlphaFoldDB" id="A0A414CF21"/>
<sequence length="295" mass="31812">MNPYVVIDIGGTSIKYGLSDAKGQLLETHEMPTEAQKGGPHILNTTKEIVARYLKKHPLAGVAISSAGMVDPDKGEIFYAGPQIPNYAGTQFKKEIEETFQIPCEIENDVNCAGLAEVTTGHAKGSNNAVCLTIGTGIGGCLLLDGQVFHGFSNSACEVGYLHLPDGAFQDLASTTALVEYVAEHHGDPVEQWNGRRIFKQATEGDKICMAGIDRMVTYLGKGLANIVYVVNPEVIVLGGGIMAQEAILKPKIYQALCAELVPSLADKIRLEFAHHQNAAGMLGAYYHFRQKHET</sequence>
<dbReference type="Proteomes" id="UP000285773">
    <property type="component" value="Unassembled WGS sequence"/>
</dbReference>
<dbReference type="CDD" id="cd24068">
    <property type="entry name" value="ASKHA_NBD_ROK_FnNanK-like"/>
    <property type="match status" value="1"/>
</dbReference>